<evidence type="ECO:0000256" key="8">
    <source>
        <dbReference type="ARBA" id="ARBA00023192"/>
    </source>
</evidence>
<comment type="catalytic activity">
    <reaction evidence="10 11">
        <text>L-serine + acetyl-CoA = O-acetyl-L-serine + CoA</text>
        <dbReference type="Rhea" id="RHEA:24560"/>
        <dbReference type="ChEBI" id="CHEBI:33384"/>
        <dbReference type="ChEBI" id="CHEBI:57287"/>
        <dbReference type="ChEBI" id="CHEBI:57288"/>
        <dbReference type="ChEBI" id="CHEBI:58340"/>
        <dbReference type="EC" id="2.3.1.30"/>
    </reaction>
</comment>
<dbReference type="AlphaFoldDB" id="A0A086CG11"/>
<dbReference type="Gene3D" id="2.160.10.10">
    <property type="entry name" value="Hexapeptide repeat proteins"/>
    <property type="match status" value="1"/>
</dbReference>
<dbReference type="InterPro" id="IPR042122">
    <property type="entry name" value="Ser_AcTrfase_N_sf"/>
</dbReference>
<dbReference type="NCBIfam" id="TIGR01172">
    <property type="entry name" value="cysE"/>
    <property type="match status" value="1"/>
</dbReference>
<dbReference type="CDD" id="cd03354">
    <property type="entry name" value="LbH_SAT"/>
    <property type="match status" value="1"/>
</dbReference>
<sequence length="235" mass="25967">MLSTIVTDFRIIFDRDPAARNWLEVLFCYPGLQAIILYRFAHWLDKLNILFLPRLISHFARFFTGIEIHPAAQIGVGVFIDHGMGVVIGETAKIGDYSLIYQGVTLGGTGKGSGKRHPTIGKNVVIGAGAKVLGNLNIGDNVRIGAGSVLLRDVPSDCTVVGIPGKIVYQSGVRVNPLEHGNLPDSEAKVIRLLLDRIDLLEKQFQALKSEKLEQWEFVDESNKILHLKSTYHNK</sequence>
<dbReference type="PANTHER" id="PTHR42811">
    <property type="entry name" value="SERINE ACETYLTRANSFERASE"/>
    <property type="match status" value="1"/>
</dbReference>
<evidence type="ECO:0000256" key="11">
    <source>
        <dbReference type="PIRNR" id="PIRNR000441"/>
    </source>
</evidence>
<evidence type="ECO:0000256" key="6">
    <source>
        <dbReference type="ARBA" id="ARBA00022679"/>
    </source>
</evidence>
<dbReference type="InterPro" id="IPR001451">
    <property type="entry name" value="Hexapep"/>
</dbReference>
<dbReference type="EC" id="2.3.1.30" evidence="3 11"/>
<dbReference type="SUPFAM" id="SSF51161">
    <property type="entry name" value="Trimeric LpxA-like enzymes"/>
    <property type="match status" value="1"/>
</dbReference>
<dbReference type="InterPro" id="IPR011004">
    <property type="entry name" value="Trimer_LpxA-like_sf"/>
</dbReference>
<reference evidence="12 13" key="1">
    <citation type="submission" date="2014-08" db="EMBL/GenBank/DDBJ databases">
        <title>Comparative genomics reveals surprising divergence of two closely related strains of uncultivated UCYN-A cyanobacteria.</title>
        <authorList>
            <person name="Bombar D."/>
            <person name="Heller P."/>
            <person name="Sanchez-Baracaldo P."/>
            <person name="Carter B.J."/>
            <person name="Zert J.P."/>
        </authorList>
    </citation>
    <scope>NUCLEOTIDE SEQUENCE [LARGE SCALE GENOMIC DNA]</scope>
</reference>
<evidence type="ECO:0000256" key="1">
    <source>
        <dbReference type="ARBA" id="ARBA00004876"/>
    </source>
</evidence>
<keyword evidence="6 11" id="KW-0808">Transferase</keyword>
<evidence type="ECO:0000256" key="5">
    <source>
        <dbReference type="ARBA" id="ARBA00022605"/>
    </source>
</evidence>
<keyword evidence="5" id="KW-0028">Amino-acid biosynthesis</keyword>
<proteinExistence type="inferred from homology"/>
<dbReference type="GO" id="GO:0043886">
    <property type="term" value="F:structural constituent of carboxysome shell"/>
    <property type="evidence" value="ECO:0007669"/>
    <property type="project" value="UniProtKB-ARBA"/>
</dbReference>
<dbReference type="PATRIC" id="fig|1527444.3.peg.984"/>
<dbReference type="InterPro" id="IPR053376">
    <property type="entry name" value="Serine_acetyltransferase"/>
</dbReference>
<dbReference type="NCBIfam" id="NF041874">
    <property type="entry name" value="EPS_EpsC"/>
    <property type="match status" value="1"/>
</dbReference>
<keyword evidence="9 11" id="KW-0012">Acyltransferase</keyword>
<comment type="caution">
    <text evidence="12">The sequence shown here is derived from an EMBL/GenBank/DDBJ whole genome shotgun (WGS) entry which is preliminary data.</text>
</comment>
<dbReference type="GO" id="GO:0006535">
    <property type="term" value="P:cysteine biosynthetic process from serine"/>
    <property type="evidence" value="ECO:0007669"/>
    <property type="project" value="InterPro"/>
</dbReference>
<keyword evidence="7" id="KW-0677">Repeat</keyword>
<name>A0A086CG11_9CHRO</name>
<dbReference type="GO" id="GO:0009001">
    <property type="term" value="F:serine O-acetyltransferase activity"/>
    <property type="evidence" value="ECO:0007669"/>
    <property type="project" value="UniProtKB-EC"/>
</dbReference>
<evidence type="ECO:0000256" key="10">
    <source>
        <dbReference type="ARBA" id="ARBA00049486"/>
    </source>
</evidence>
<dbReference type="GO" id="GO:0005737">
    <property type="term" value="C:cytoplasm"/>
    <property type="evidence" value="ECO:0007669"/>
    <property type="project" value="InterPro"/>
</dbReference>
<protein>
    <recommendedName>
        <fullName evidence="4 11">Serine acetyltransferase</fullName>
        <ecNumber evidence="3 11">2.3.1.30</ecNumber>
    </recommendedName>
</protein>
<dbReference type="EMBL" id="JPSP01000013">
    <property type="protein sequence ID" value="KFF41125.1"/>
    <property type="molecule type" value="Genomic_DNA"/>
</dbReference>
<dbReference type="GO" id="GO:0031470">
    <property type="term" value="C:carboxysome"/>
    <property type="evidence" value="ECO:0007669"/>
    <property type="project" value="UniProtKB-ARBA"/>
</dbReference>
<keyword evidence="8" id="KW-0198">Cysteine biosynthesis</keyword>
<evidence type="ECO:0000256" key="2">
    <source>
        <dbReference type="ARBA" id="ARBA00007274"/>
    </source>
</evidence>
<dbReference type="Gene3D" id="1.10.3130.10">
    <property type="entry name" value="serine acetyltransferase, domain 1"/>
    <property type="match status" value="1"/>
</dbReference>
<accession>A0A086CG11</accession>
<comment type="similarity">
    <text evidence="2 11">Belongs to the transferase hexapeptide repeat family.</text>
</comment>
<dbReference type="Pfam" id="PF00132">
    <property type="entry name" value="Hexapep"/>
    <property type="match status" value="1"/>
</dbReference>
<gene>
    <name evidence="12" type="ORF">ucyna2_01032</name>
</gene>
<evidence type="ECO:0000313" key="12">
    <source>
        <dbReference type="EMBL" id="KFF41125.1"/>
    </source>
</evidence>
<organism evidence="12 13">
    <name type="scientific">Candidatus Atelocyanobacterium thalassa isolate SIO64986</name>
    <dbReference type="NCBI Taxonomy" id="1527444"/>
    <lineage>
        <taxon>Bacteria</taxon>
        <taxon>Bacillati</taxon>
        <taxon>Cyanobacteriota</taxon>
        <taxon>Cyanophyceae</taxon>
        <taxon>Oscillatoriophycideae</taxon>
        <taxon>Chroococcales</taxon>
        <taxon>Aphanothecaceae</taxon>
        <taxon>Candidatus Atelocyanobacterium</taxon>
        <taxon>Candidatus Atelocyanobacterium thalassae</taxon>
    </lineage>
</organism>
<dbReference type="InterPro" id="IPR005881">
    <property type="entry name" value="Ser_O-AcTrfase"/>
</dbReference>
<dbReference type="PROSITE" id="PS00101">
    <property type="entry name" value="HEXAPEP_TRANSFERASES"/>
    <property type="match status" value="1"/>
</dbReference>
<dbReference type="Proteomes" id="UP000028922">
    <property type="component" value="Unassembled WGS sequence"/>
</dbReference>
<evidence type="ECO:0000256" key="4">
    <source>
        <dbReference type="ARBA" id="ARBA00018522"/>
    </source>
</evidence>
<dbReference type="STRING" id="1527444.ucyna2_01032"/>
<comment type="pathway">
    <text evidence="1">Amino-acid biosynthesis; L-cysteine biosynthesis; L-cysteine from L-serine: step 1/2.</text>
</comment>
<dbReference type="InterPro" id="IPR018357">
    <property type="entry name" value="Hexapep_transf_CS"/>
</dbReference>
<evidence type="ECO:0000313" key="13">
    <source>
        <dbReference type="Proteomes" id="UP000028922"/>
    </source>
</evidence>
<dbReference type="eggNOG" id="COG1045">
    <property type="taxonomic scope" value="Bacteria"/>
</dbReference>
<dbReference type="InterPro" id="IPR045304">
    <property type="entry name" value="LbH_SAT"/>
</dbReference>
<dbReference type="PIRSF" id="PIRSF000441">
    <property type="entry name" value="CysE"/>
    <property type="match status" value="1"/>
</dbReference>
<evidence type="ECO:0000256" key="3">
    <source>
        <dbReference type="ARBA" id="ARBA00013266"/>
    </source>
</evidence>
<evidence type="ECO:0000256" key="7">
    <source>
        <dbReference type="ARBA" id="ARBA00022737"/>
    </source>
</evidence>
<dbReference type="FunFam" id="2.160.10.10:FF:000007">
    <property type="entry name" value="Serine acetyltransferase"/>
    <property type="match status" value="1"/>
</dbReference>
<evidence type="ECO:0000256" key="9">
    <source>
        <dbReference type="ARBA" id="ARBA00023315"/>
    </source>
</evidence>